<dbReference type="InterPro" id="IPR027417">
    <property type="entry name" value="P-loop_NTPase"/>
</dbReference>
<sequence>MDLLKSLAEFARKSKAAAFGLMVAVLLFVGGPRYAPSLIPGLPKEWAWVAWFALAFCGVLLVLPTIEGGAAPWRLRAGPRAPAGHLGDSDSRAQPIHPDVSDAMTTNPPPLALPSDALDNIAAPFEGDLLERAELARRLTGYVDRLRCGAVLAIDAPWGEGKTWFARHWAAQLRSDGYRVGFIDAFKQDYVEDPFLLVAGEILRLCAADKGMVDKLRDRAGTLMRTILPVGVKAAINLAGRALGTTDLVDEFSEAAQAAIKSGSDKVADVAKAWVEKKLAAHDADQKSLRAFRDALERVRHFRKGSLCCVHEPPQALPDRRIR</sequence>
<comment type="caution">
    <text evidence="3">The sequence shown here is derived from an EMBL/GenBank/DDBJ whole genome shotgun (WGS) entry which is preliminary data.</text>
</comment>
<accession>A0AAW5ZUV3</accession>
<dbReference type="AlphaFoldDB" id="A0AAW5ZUV3"/>
<dbReference type="RefSeq" id="WP_271657398.1">
    <property type="nucleotide sequence ID" value="NZ_JAIVFG010000079.1"/>
</dbReference>
<reference evidence="3" key="1">
    <citation type="submission" date="2021-09" db="EMBL/GenBank/DDBJ databases">
        <title>Genomic analysis of Ralstonia spp.</title>
        <authorList>
            <person name="Aburjaile F."/>
            <person name="Ariute J.C."/>
            <person name="Pais A.K.L."/>
            <person name="Albuquerque G.M.R."/>
            <person name="Silva A.M.F."/>
            <person name="Brenig B."/>
            <person name="Azevedo V."/>
            <person name="Matiuzzi M."/>
            <person name="Ramos R."/>
            <person name="Goes-Neto A."/>
            <person name="Soares S."/>
            <person name="Iseppon A.M.B."/>
            <person name="Souza E."/>
            <person name="Gama M."/>
        </authorList>
    </citation>
    <scope>NUCLEOTIDE SEQUENCE</scope>
    <source>
        <strain evidence="3">CCRMRs91</strain>
    </source>
</reference>
<dbReference type="SUPFAM" id="SSF52540">
    <property type="entry name" value="P-loop containing nucleoside triphosphate hydrolases"/>
    <property type="match status" value="1"/>
</dbReference>
<evidence type="ECO:0000313" key="3">
    <source>
        <dbReference type="EMBL" id="MDB0573909.1"/>
    </source>
</evidence>
<keyword evidence="2" id="KW-0812">Transmembrane</keyword>
<feature type="region of interest" description="Disordered" evidence="1">
    <location>
        <begin position="81"/>
        <end position="105"/>
    </location>
</feature>
<dbReference type="EMBL" id="JAIVFG010000079">
    <property type="protein sequence ID" value="MDB0573909.1"/>
    <property type="molecule type" value="Genomic_DNA"/>
</dbReference>
<evidence type="ECO:0000256" key="2">
    <source>
        <dbReference type="SAM" id="Phobius"/>
    </source>
</evidence>
<dbReference type="Proteomes" id="UP001144050">
    <property type="component" value="Unassembled WGS sequence"/>
</dbReference>
<protein>
    <recommendedName>
        <fullName evidence="5">KAP NTPase domain-containing protein</fullName>
    </recommendedName>
</protein>
<gene>
    <name evidence="3" type="ORF">LBW59_24515</name>
</gene>
<keyword evidence="2" id="KW-1133">Transmembrane helix</keyword>
<keyword evidence="2" id="KW-0472">Membrane</keyword>
<feature type="transmembrane region" description="Helical" evidence="2">
    <location>
        <begin position="46"/>
        <end position="66"/>
    </location>
</feature>
<organism evidence="3 4">
    <name type="scientific">Ralstonia solanacearum</name>
    <name type="common">Pseudomonas solanacearum</name>
    <dbReference type="NCBI Taxonomy" id="305"/>
    <lineage>
        <taxon>Bacteria</taxon>
        <taxon>Pseudomonadati</taxon>
        <taxon>Pseudomonadota</taxon>
        <taxon>Betaproteobacteria</taxon>
        <taxon>Burkholderiales</taxon>
        <taxon>Burkholderiaceae</taxon>
        <taxon>Ralstonia</taxon>
        <taxon>Ralstonia solanacearum species complex</taxon>
    </lineage>
</organism>
<proteinExistence type="predicted"/>
<feature type="transmembrane region" description="Helical" evidence="2">
    <location>
        <begin position="16"/>
        <end position="34"/>
    </location>
</feature>
<evidence type="ECO:0000313" key="4">
    <source>
        <dbReference type="Proteomes" id="UP001144050"/>
    </source>
</evidence>
<evidence type="ECO:0008006" key="5">
    <source>
        <dbReference type="Google" id="ProtNLM"/>
    </source>
</evidence>
<name>A0AAW5ZUV3_RALSL</name>
<evidence type="ECO:0000256" key="1">
    <source>
        <dbReference type="SAM" id="MobiDB-lite"/>
    </source>
</evidence>